<evidence type="ECO:0000256" key="1">
    <source>
        <dbReference type="SAM" id="Coils"/>
    </source>
</evidence>
<evidence type="ECO:0000313" key="2">
    <source>
        <dbReference type="EMBL" id="SEL12581.1"/>
    </source>
</evidence>
<feature type="coiled-coil region" evidence="1">
    <location>
        <begin position="45"/>
        <end position="72"/>
    </location>
</feature>
<keyword evidence="1" id="KW-0175">Coiled coil</keyword>
<dbReference type="Proteomes" id="UP000186015">
    <property type="component" value="Unassembled WGS sequence"/>
</dbReference>
<organism evidence="2 3">
    <name type="scientific">Ruminococcus albus</name>
    <dbReference type="NCBI Taxonomy" id="1264"/>
    <lineage>
        <taxon>Bacteria</taxon>
        <taxon>Bacillati</taxon>
        <taxon>Bacillota</taxon>
        <taxon>Clostridia</taxon>
        <taxon>Eubacteriales</taxon>
        <taxon>Oscillospiraceae</taxon>
        <taxon>Ruminococcus</taxon>
    </lineage>
</organism>
<name>A0A1H7MN95_RUMAL</name>
<evidence type="ECO:0000313" key="3">
    <source>
        <dbReference type="Proteomes" id="UP000186015"/>
    </source>
</evidence>
<dbReference type="OrthoDB" id="2087365at2"/>
<dbReference type="AlphaFoldDB" id="A0A1H7MN95"/>
<gene>
    <name evidence="2" type="ORF">SAMN05216469_11264</name>
</gene>
<sequence length="96" mass="10828">MEISVIISILSLLVAAIVGFTNLKRNQTTDNRQTAAEMTTVIVKLETLNTNISEMKADVRHTRADLQEIRDRLIMCEQSTKSAHHRLDALENSVNH</sequence>
<dbReference type="EMBL" id="FOAT01000012">
    <property type="protein sequence ID" value="SEL12581.1"/>
    <property type="molecule type" value="Genomic_DNA"/>
</dbReference>
<dbReference type="RefSeq" id="WP_074834277.1">
    <property type="nucleotide sequence ID" value="NZ_FOAT01000012.1"/>
</dbReference>
<protein>
    <submittedName>
        <fullName evidence="2">Uncharacterized protein</fullName>
    </submittedName>
</protein>
<proteinExistence type="predicted"/>
<reference evidence="2 3" key="1">
    <citation type="submission" date="2016-10" db="EMBL/GenBank/DDBJ databases">
        <authorList>
            <person name="de Groot N.N."/>
        </authorList>
    </citation>
    <scope>NUCLEOTIDE SEQUENCE [LARGE SCALE GENOMIC DNA]</scope>
    <source>
        <strain evidence="2 3">KH2T6</strain>
    </source>
</reference>
<accession>A0A1H7MN95</accession>